<evidence type="ECO:0000256" key="3">
    <source>
        <dbReference type="PIRSR" id="PIRSR601461-1"/>
    </source>
</evidence>
<sequence length="463" mass="50448">MACSIILWIATLPITGFAHLNSETSLDRWHAPGAHKVSLRSTRQEPMPMQGPALPYPLFSPMFAQRERQNVKVKYEDANDTIAGIGISPPLNIDFVNKFPKFTDPSTVFTYPNTPMDSNSGPPLVSPAIVPLGKLPLTDFISNRKDILYYGPLDFGTPAQQLTVDIDTGSADLWVASDCDECSTKQFRTDQSQTINHDDEDFSVAYGSGEVFGTIAEDVVSVAGLTSEQQTIGLVEMESSDFQGYPNSGILGLAFSTISSTGKPTLFENLMKENKLMAPFFSVHLTRGTEDGSELCLGCFDVTKTTGQVKWVPVSSKTYWAVNITRLYSDGIDISVPDDFVAAIDTGTTLIYVPDPIAQTIYSSIAGAKSIDRFGPGFFSYPCTSSPDIRFTFGGIEFEMNDEDFNIGRLPDSSDCIGGIVSLGSDFPSNIAIIGDEFLKSWYTVYDYSNGARVGFAPSINNM</sequence>
<dbReference type="PROSITE" id="PS51767">
    <property type="entry name" value="PEPTIDASE_A1"/>
    <property type="match status" value="1"/>
</dbReference>
<evidence type="ECO:0000256" key="5">
    <source>
        <dbReference type="SAM" id="SignalP"/>
    </source>
</evidence>
<proteinExistence type="inferred from homology"/>
<feature type="active site" evidence="3">
    <location>
        <position position="345"/>
    </location>
</feature>
<feature type="chain" id="PRO_5005201825" evidence="5">
    <location>
        <begin position="19"/>
        <end position="463"/>
    </location>
</feature>
<dbReference type="Proteomes" id="UP000053477">
    <property type="component" value="Unassembled WGS sequence"/>
</dbReference>
<keyword evidence="8" id="KW-1185">Reference proteome</keyword>
<evidence type="ECO:0000313" key="8">
    <source>
        <dbReference type="Proteomes" id="UP000053477"/>
    </source>
</evidence>
<dbReference type="OrthoDB" id="2747330at2759"/>
<evidence type="ECO:0000259" key="6">
    <source>
        <dbReference type="PROSITE" id="PS51767"/>
    </source>
</evidence>
<dbReference type="InterPro" id="IPR021109">
    <property type="entry name" value="Peptidase_aspartic_dom_sf"/>
</dbReference>
<name>A0A0H2RKU6_9AGAM</name>
<comment type="similarity">
    <text evidence="1 4">Belongs to the peptidase A1 family.</text>
</comment>
<dbReference type="EMBL" id="KQ085981">
    <property type="protein sequence ID" value="KLO12257.1"/>
    <property type="molecule type" value="Genomic_DNA"/>
</dbReference>
<keyword evidence="5" id="KW-0732">Signal</keyword>
<protein>
    <submittedName>
        <fullName evidence="7">Acid protease</fullName>
    </submittedName>
</protein>
<dbReference type="Pfam" id="PF00026">
    <property type="entry name" value="Asp"/>
    <property type="match status" value="1"/>
</dbReference>
<feature type="signal peptide" evidence="5">
    <location>
        <begin position="1"/>
        <end position="18"/>
    </location>
</feature>
<dbReference type="Gene3D" id="2.40.70.10">
    <property type="entry name" value="Acid Proteases"/>
    <property type="match status" value="2"/>
</dbReference>
<keyword evidence="2 4" id="KW-0064">Aspartyl protease</keyword>
<evidence type="ECO:0000256" key="2">
    <source>
        <dbReference type="ARBA" id="ARBA00022750"/>
    </source>
</evidence>
<dbReference type="AlphaFoldDB" id="A0A0H2RKU6"/>
<dbReference type="GO" id="GO:0006508">
    <property type="term" value="P:proteolysis"/>
    <property type="evidence" value="ECO:0007669"/>
    <property type="project" value="UniProtKB-KW"/>
</dbReference>
<dbReference type="CDD" id="cd05471">
    <property type="entry name" value="pepsin_like"/>
    <property type="match status" value="1"/>
</dbReference>
<keyword evidence="4 7" id="KW-0645">Protease</keyword>
<dbReference type="InterPro" id="IPR001461">
    <property type="entry name" value="Aspartic_peptidase_A1"/>
</dbReference>
<dbReference type="STRING" id="27342.A0A0H2RKU6"/>
<dbReference type="GO" id="GO:0004190">
    <property type="term" value="F:aspartic-type endopeptidase activity"/>
    <property type="evidence" value="ECO:0007669"/>
    <property type="project" value="UniProtKB-KW"/>
</dbReference>
<feature type="active site" evidence="3">
    <location>
        <position position="167"/>
    </location>
</feature>
<dbReference type="InterPro" id="IPR033121">
    <property type="entry name" value="PEPTIDASE_A1"/>
</dbReference>
<feature type="domain" description="Peptidase A1" evidence="6">
    <location>
        <begin position="149"/>
        <end position="457"/>
    </location>
</feature>
<dbReference type="PANTHER" id="PTHR47966:SF51">
    <property type="entry name" value="BETA-SITE APP-CLEAVING ENZYME, ISOFORM A-RELATED"/>
    <property type="match status" value="1"/>
</dbReference>
<dbReference type="InParanoid" id="A0A0H2RKU6"/>
<dbReference type="PRINTS" id="PR00792">
    <property type="entry name" value="PEPSIN"/>
</dbReference>
<dbReference type="InterPro" id="IPR001969">
    <property type="entry name" value="Aspartic_peptidase_AS"/>
</dbReference>
<evidence type="ECO:0000313" key="7">
    <source>
        <dbReference type="EMBL" id="KLO12257.1"/>
    </source>
</evidence>
<dbReference type="PROSITE" id="PS00141">
    <property type="entry name" value="ASP_PROTEASE"/>
    <property type="match status" value="1"/>
</dbReference>
<gene>
    <name evidence="7" type="ORF">SCHPADRAFT_998253</name>
</gene>
<evidence type="ECO:0000256" key="1">
    <source>
        <dbReference type="ARBA" id="ARBA00007447"/>
    </source>
</evidence>
<keyword evidence="4" id="KW-0378">Hydrolase</keyword>
<dbReference type="PANTHER" id="PTHR47966">
    <property type="entry name" value="BETA-SITE APP-CLEAVING ENZYME, ISOFORM A-RELATED"/>
    <property type="match status" value="1"/>
</dbReference>
<dbReference type="SUPFAM" id="SSF50630">
    <property type="entry name" value="Acid proteases"/>
    <property type="match status" value="1"/>
</dbReference>
<dbReference type="InterPro" id="IPR034164">
    <property type="entry name" value="Pepsin-like_dom"/>
</dbReference>
<evidence type="ECO:0000256" key="4">
    <source>
        <dbReference type="RuleBase" id="RU000454"/>
    </source>
</evidence>
<organism evidence="7 8">
    <name type="scientific">Schizopora paradoxa</name>
    <dbReference type="NCBI Taxonomy" id="27342"/>
    <lineage>
        <taxon>Eukaryota</taxon>
        <taxon>Fungi</taxon>
        <taxon>Dikarya</taxon>
        <taxon>Basidiomycota</taxon>
        <taxon>Agaricomycotina</taxon>
        <taxon>Agaricomycetes</taxon>
        <taxon>Hymenochaetales</taxon>
        <taxon>Schizoporaceae</taxon>
        <taxon>Schizopora</taxon>
    </lineage>
</organism>
<dbReference type="FunFam" id="2.40.70.10:FF:000008">
    <property type="entry name" value="Cathepsin D"/>
    <property type="match status" value="1"/>
</dbReference>
<reference evidence="7 8" key="1">
    <citation type="submission" date="2015-04" db="EMBL/GenBank/DDBJ databases">
        <title>Complete genome sequence of Schizopora paradoxa KUC8140, a cosmopolitan wood degrader in East Asia.</title>
        <authorList>
            <consortium name="DOE Joint Genome Institute"/>
            <person name="Min B."/>
            <person name="Park H."/>
            <person name="Jang Y."/>
            <person name="Kim J.-J."/>
            <person name="Kim K.H."/>
            <person name="Pangilinan J."/>
            <person name="Lipzen A."/>
            <person name="Riley R."/>
            <person name="Grigoriev I.V."/>
            <person name="Spatafora J.W."/>
            <person name="Choi I.-G."/>
        </authorList>
    </citation>
    <scope>NUCLEOTIDE SEQUENCE [LARGE SCALE GENOMIC DNA]</scope>
    <source>
        <strain evidence="7 8">KUC8140</strain>
    </source>
</reference>
<dbReference type="FunCoup" id="A0A0H2RKU6">
    <property type="interactions" value="41"/>
</dbReference>
<accession>A0A0H2RKU6</accession>